<keyword evidence="2" id="KW-1185">Reference proteome</keyword>
<accession>A0AC60NTC7</accession>
<proteinExistence type="predicted"/>
<feature type="non-terminal residue" evidence="1">
    <location>
        <position position="1"/>
    </location>
</feature>
<protein>
    <submittedName>
        <fullName evidence="1">Uncharacterized protein</fullName>
    </submittedName>
</protein>
<gene>
    <name evidence="1" type="ORF">HPB47_012490</name>
</gene>
<evidence type="ECO:0000313" key="1">
    <source>
        <dbReference type="EMBL" id="KAG0410380.1"/>
    </source>
</evidence>
<comment type="caution">
    <text evidence="1">The sequence shown here is derived from an EMBL/GenBank/DDBJ whole genome shotgun (WGS) entry which is preliminary data.</text>
</comment>
<dbReference type="Proteomes" id="UP000805193">
    <property type="component" value="Unassembled WGS sequence"/>
</dbReference>
<dbReference type="EMBL" id="JABSTQ010011528">
    <property type="protein sequence ID" value="KAG0410380.1"/>
    <property type="molecule type" value="Genomic_DNA"/>
</dbReference>
<name>A0AC60NTC7_IXOPE</name>
<evidence type="ECO:0000313" key="2">
    <source>
        <dbReference type="Proteomes" id="UP000805193"/>
    </source>
</evidence>
<sequence>VPRQTQPVCATFRYHLFGALGTFMRVSLMNEDKGEEGRRRVAYQTFIFHTGRTTVDRWFTVQRNLNMNGEFNTVVFRANIMASEDQPLYTFGIDNVQLDPEPCKPLFECDFAEDFCGYVNGFAFRGLQWLVGTGRVAKPELPPRVPPYPSPSVEYPKYDPTSWERFAYVDLTISTEALSSGAEKADLVSPVFEVGDKGDTLRLWYFRRGPDIVSMELRQISYKDDRGAMDTLQTVNLQEDGDWQSTVLKLKPSKQSQIVVALTRGKGTNGIAAVGLISAEKSKNIPDEEATLWCNFEGGTFCGWEHVNGDISFKLNDPSKKIPPFPQSDHTLQAYRGYYLLFRGTGDITDSAVLKLREPRFRCASFWFFISKGTSGCTIYAGDKVLRNPTKRWRLYSFDLSWAVKDGMTIRAFSGTDETAFVAIDDIEVDEHECSELHLPVSDDFVCKPGPVEKIPMDKVCDFVKDCSNGADELDCGNCDFANSTCGWDLARAESGDLPLWQRRRAGVIPGTPKLTYDGDTNDASMDVDLDLEVNGYQMTVWHLSSITPKAPEGTWNLAEAELGRYAGAVRFRFRGFQYTPYVGYFAIDGIEFEDCELP</sequence>
<reference evidence="1 2" key="1">
    <citation type="journal article" date="2020" name="Cell">
        <title>Large-Scale Comparative Analyses of Tick Genomes Elucidate Their Genetic Diversity and Vector Capacities.</title>
        <authorList>
            <consortium name="Tick Genome and Microbiome Consortium (TIGMIC)"/>
            <person name="Jia N."/>
            <person name="Wang J."/>
            <person name="Shi W."/>
            <person name="Du L."/>
            <person name="Sun Y."/>
            <person name="Zhan W."/>
            <person name="Jiang J.F."/>
            <person name="Wang Q."/>
            <person name="Zhang B."/>
            <person name="Ji P."/>
            <person name="Bell-Sakyi L."/>
            <person name="Cui X.M."/>
            <person name="Yuan T.T."/>
            <person name="Jiang B.G."/>
            <person name="Yang W.F."/>
            <person name="Lam T.T."/>
            <person name="Chang Q.C."/>
            <person name="Ding S.J."/>
            <person name="Wang X.J."/>
            <person name="Zhu J.G."/>
            <person name="Ruan X.D."/>
            <person name="Zhao L."/>
            <person name="Wei J.T."/>
            <person name="Ye R.Z."/>
            <person name="Que T.C."/>
            <person name="Du C.H."/>
            <person name="Zhou Y.H."/>
            <person name="Cheng J.X."/>
            <person name="Dai P.F."/>
            <person name="Guo W.B."/>
            <person name="Han X.H."/>
            <person name="Huang E.J."/>
            <person name="Li L.F."/>
            <person name="Wei W."/>
            <person name="Gao Y.C."/>
            <person name="Liu J.Z."/>
            <person name="Shao H.Z."/>
            <person name="Wang X."/>
            <person name="Wang C.C."/>
            <person name="Yang T.C."/>
            <person name="Huo Q.B."/>
            <person name="Li W."/>
            <person name="Chen H.Y."/>
            <person name="Chen S.E."/>
            <person name="Zhou L.G."/>
            <person name="Ni X.B."/>
            <person name="Tian J.H."/>
            <person name="Sheng Y."/>
            <person name="Liu T."/>
            <person name="Pan Y.S."/>
            <person name="Xia L.Y."/>
            <person name="Li J."/>
            <person name="Zhao F."/>
            <person name="Cao W.C."/>
        </authorList>
    </citation>
    <scope>NUCLEOTIDE SEQUENCE [LARGE SCALE GENOMIC DNA]</scope>
    <source>
        <strain evidence="1">Iper-2018</strain>
    </source>
</reference>
<feature type="non-terminal residue" evidence="1">
    <location>
        <position position="599"/>
    </location>
</feature>
<organism evidence="1 2">
    <name type="scientific">Ixodes persulcatus</name>
    <name type="common">Taiga tick</name>
    <dbReference type="NCBI Taxonomy" id="34615"/>
    <lineage>
        <taxon>Eukaryota</taxon>
        <taxon>Metazoa</taxon>
        <taxon>Ecdysozoa</taxon>
        <taxon>Arthropoda</taxon>
        <taxon>Chelicerata</taxon>
        <taxon>Arachnida</taxon>
        <taxon>Acari</taxon>
        <taxon>Parasitiformes</taxon>
        <taxon>Ixodida</taxon>
        <taxon>Ixodoidea</taxon>
        <taxon>Ixodidae</taxon>
        <taxon>Ixodinae</taxon>
        <taxon>Ixodes</taxon>
    </lineage>
</organism>